<sequence length="86" mass="10047">MRIDSDPFEAGTLMTQDYLAFFGLFGHRAAAKDVAVWHRYNPILPVRLTDGASLNPSGQIWRRFHLGEWEYKQDPETPDDYEARQY</sequence>
<dbReference type="HOGENOM" id="CLU_2702252_0_0_5"/>
<evidence type="ECO:0000313" key="1">
    <source>
        <dbReference type="EMBL" id="AIC25336.1"/>
    </source>
</evidence>
<accession>A0A060I1H7</accession>
<proteinExistence type="predicted"/>
<dbReference type="Proteomes" id="UP000027180">
    <property type="component" value="Chromosome"/>
</dbReference>
<evidence type="ECO:0000313" key="2">
    <source>
        <dbReference type="Proteomes" id="UP000027180"/>
    </source>
</evidence>
<name>A0A060I1H7_RHIET</name>
<protein>
    <submittedName>
        <fullName evidence="1">Uncharacterized protein</fullName>
    </submittedName>
</protein>
<reference evidence="1 2" key="1">
    <citation type="submission" date="2013-12" db="EMBL/GenBank/DDBJ databases">
        <title>Complete genome sequence of Rhizobium etli bv. mimosae IE4771.</title>
        <authorList>
            <person name="Bustos P."/>
            <person name="Santamaria R.I."/>
            <person name="Lozano L."/>
            <person name="Ormeno-Orrillo E."/>
            <person name="Rogel M.A."/>
            <person name="Romero D."/>
            <person name="Cevallos M.A."/>
            <person name="Martinez-Romero E."/>
            <person name="Gonzalez V."/>
        </authorList>
    </citation>
    <scope>NUCLEOTIDE SEQUENCE [LARGE SCALE GENOMIC DNA]</scope>
    <source>
        <strain evidence="1 2">IE4771</strain>
    </source>
</reference>
<gene>
    <name evidence="1" type="ORF">IE4771_CH00164</name>
</gene>
<dbReference type="AlphaFoldDB" id="A0A060I1H7"/>
<dbReference type="KEGG" id="rei:IE4771_CH00164"/>
<organism evidence="1 2">
    <name type="scientific">Rhizobium etli bv. mimosae str. IE4771</name>
    <dbReference type="NCBI Taxonomy" id="1432050"/>
    <lineage>
        <taxon>Bacteria</taxon>
        <taxon>Pseudomonadati</taxon>
        <taxon>Pseudomonadota</taxon>
        <taxon>Alphaproteobacteria</taxon>
        <taxon>Hyphomicrobiales</taxon>
        <taxon>Rhizobiaceae</taxon>
        <taxon>Rhizobium/Agrobacterium group</taxon>
        <taxon>Rhizobium</taxon>
    </lineage>
</organism>
<dbReference type="EMBL" id="CP006986">
    <property type="protein sequence ID" value="AIC25336.1"/>
    <property type="molecule type" value="Genomic_DNA"/>
</dbReference>